<dbReference type="NCBIfam" id="NF009201">
    <property type="entry name" value="PRK12549.1"/>
    <property type="match status" value="1"/>
</dbReference>
<keyword evidence="5" id="KW-1185">Reference proteome</keyword>
<dbReference type="Gene3D" id="3.40.50.10860">
    <property type="entry name" value="Leucine Dehydrogenase, chain A, domain 1"/>
    <property type="match status" value="1"/>
</dbReference>
<dbReference type="GO" id="GO:0004764">
    <property type="term" value="F:shikimate 3-dehydrogenase (NADP+) activity"/>
    <property type="evidence" value="ECO:0007669"/>
    <property type="project" value="InterPro"/>
</dbReference>
<dbReference type="SUPFAM" id="SSF53223">
    <property type="entry name" value="Aminoacid dehydrogenase-like, N-terminal domain"/>
    <property type="match status" value="1"/>
</dbReference>
<comment type="pathway">
    <text evidence="1">Metabolic intermediate biosynthesis; chorismate biosynthesis; chorismate from D-erythrose 4-phosphate and phosphoenolpyruvate: step 4/7.</text>
</comment>
<name>A0A2S9QNP9_9MICO</name>
<dbReference type="GO" id="GO:0005829">
    <property type="term" value="C:cytosol"/>
    <property type="evidence" value="ECO:0007669"/>
    <property type="project" value="TreeGrafter"/>
</dbReference>
<evidence type="ECO:0000313" key="5">
    <source>
        <dbReference type="Proteomes" id="UP000238650"/>
    </source>
</evidence>
<dbReference type="GO" id="GO:0009423">
    <property type="term" value="P:chorismate biosynthetic process"/>
    <property type="evidence" value="ECO:0007669"/>
    <property type="project" value="TreeGrafter"/>
</dbReference>
<evidence type="ECO:0000313" key="4">
    <source>
        <dbReference type="EMBL" id="PRI11211.1"/>
    </source>
</evidence>
<dbReference type="Proteomes" id="UP000238650">
    <property type="component" value="Unassembled WGS sequence"/>
</dbReference>
<reference evidence="4 5" key="1">
    <citation type="journal article" date="2017" name="New Microbes New Infect">
        <title>Genome sequence of 'Leucobacter massiliensis' sp. nov. isolated from human pharynx after travel to the 2014 Hajj.</title>
        <authorList>
            <person name="Leangapichart T."/>
            <person name="Gautret P."/>
            <person name="Nguyen T.T."/>
            <person name="Armstrong N."/>
            <person name="Rolain J.M."/>
        </authorList>
    </citation>
    <scope>NUCLEOTIDE SEQUENCE [LARGE SCALE GENOMIC DNA]</scope>
    <source>
        <strain evidence="4 5">122RC15</strain>
    </source>
</reference>
<dbReference type="PANTHER" id="PTHR21089">
    <property type="entry name" value="SHIKIMATE DEHYDROGENASE"/>
    <property type="match status" value="1"/>
</dbReference>
<dbReference type="InterPro" id="IPR036291">
    <property type="entry name" value="NAD(P)-bd_dom_sf"/>
</dbReference>
<accession>A0A2S9QNP9</accession>
<organism evidence="4 5">
    <name type="scientific">Leucobacter massiliensis</name>
    <dbReference type="NCBI Taxonomy" id="1686285"/>
    <lineage>
        <taxon>Bacteria</taxon>
        <taxon>Bacillati</taxon>
        <taxon>Actinomycetota</taxon>
        <taxon>Actinomycetes</taxon>
        <taxon>Micrococcales</taxon>
        <taxon>Microbacteriaceae</taxon>
        <taxon>Leucobacter</taxon>
    </lineage>
</organism>
<dbReference type="GO" id="GO:0019632">
    <property type="term" value="P:shikimate metabolic process"/>
    <property type="evidence" value="ECO:0007669"/>
    <property type="project" value="TreeGrafter"/>
</dbReference>
<dbReference type="AlphaFoldDB" id="A0A2S9QNP9"/>
<comment type="caution">
    <text evidence="4">The sequence shown here is derived from an EMBL/GenBank/DDBJ whole genome shotgun (WGS) entry which is preliminary data.</text>
</comment>
<dbReference type="OrthoDB" id="9776868at2"/>
<dbReference type="Pfam" id="PF08501">
    <property type="entry name" value="Shikimate_dh_N"/>
    <property type="match status" value="1"/>
</dbReference>
<sequence>MPAPEAQPAVLAGLVGDGVTPSLTPPMHMAEARAQGLAYVYRPIDLPGLGLRPEQLPEVLDWAERLGFTALNITHPCKRAVLELLDRVDPVAAALGAVNTVLFTPEGRAGFNTDTTGFAAAFRAGLPGAALGHVTQLGAGGAGSAVADALLRLGARRLTLVDIDPGRATALAAELAERHGARVEPASPAGVAEALAHSDGLVHCTPRGMRAHPGAPIDLGLLRPGLWVADIVYRPLDTELLRAARSLGCATLDGGGMAVFQAVDAFRLITGREADPARMLRSFRSLIDLETHPHD</sequence>
<keyword evidence="2" id="KW-0028">Amino-acid biosynthesis</keyword>
<dbReference type="Gene3D" id="3.40.50.720">
    <property type="entry name" value="NAD(P)-binding Rossmann-like Domain"/>
    <property type="match status" value="1"/>
</dbReference>
<protein>
    <submittedName>
        <fullName evidence="4">Shikimate dehydrogenase</fullName>
    </submittedName>
</protein>
<proteinExistence type="predicted"/>
<evidence type="ECO:0000256" key="1">
    <source>
        <dbReference type="ARBA" id="ARBA00004871"/>
    </source>
</evidence>
<feature type="domain" description="Shikimate dehydrogenase substrate binding N-terminal" evidence="3">
    <location>
        <begin position="14"/>
        <end position="101"/>
    </location>
</feature>
<evidence type="ECO:0000256" key="2">
    <source>
        <dbReference type="ARBA" id="ARBA00023141"/>
    </source>
</evidence>
<dbReference type="SUPFAM" id="SSF51735">
    <property type="entry name" value="NAD(P)-binding Rossmann-fold domains"/>
    <property type="match status" value="1"/>
</dbReference>
<keyword evidence="2" id="KW-0057">Aromatic amino acid biosynthesis</keyword>
<dbReference type="InterPro" id="IPR046346">
    <property type="entry name" value="Aminoacid_DH-like_N_sf"/>
</dbReference>
<evidence type="ECO:0000259" key="3">
    <source>
        <dbReference type="Pfam" id="PF08501"/>
    </source>
</evidence>
<dbReference type="PANTHER" id="PTHR21089:SF1">
    <property type="entry name" value="BIFUNCTIONAL 3-DEHYDROQUINATE DEHYDRATASE_SHIKIMATE DEHYDROGENASE, CHLOROPLASTIC"/>
    <property type="match status" value="1"/>
</dbReference>
<dbReference type="GO" id="GO:0050661">
    <property type="term" value="F:NADP binding"/>
    <property type="evidence" value="ECO:0007669"/>
    <property type="project" value="TreeGrafter"/>
</dbReference>
<dbReference type="GO" id="GO:0009073">
    <property type="term" value="P:aromatic amino acid family biosynthetic process"/>
    <property type="evidence" value="ECO:0007669"/>
    <property type="project" value="UniProtKB-KW"/>
</dbReference>
<dbReference type="InterPro" id="IPR013708">
    <property type="entry name" value="Shikimate_DH-bd_N"/>
</dbReference>
<dbReference type="CDD" id="cd01065">
    <property type="entry name" value="NAD_bind_Shikimate_DH"/>
    <property type="match status" value="1"/>
</dbReference>
<dbReference type="EMBL" id="MWZD01000017">
    <property type="protein sequence ID" value="PRI11211.1"/>
    <property type="molecule type" value="Genomic_DNA"/>
</dbReference>
<dbReference type="RefSeq" id="WP_105805662.1">
    <property type="nucleotide sequence ID" value="NZ_MWZD01000017.1"/>
</dbReference>
<gene>
    <name evidence="4" type="ORF">B4915_10180</name>
</gene>
<dbReference type="InterPro" id="IPR022893">
    <property type="entry name" value="Shikimate_DH_fam"/>
</dbReference>